<accession>A0A6B1F4T8</accession>
<feature type="non-terminal residue" evidence="3">
    <location>
        <position position="1"/>
    </location>
</feature>
<dbReference type="AlphaFoldDB" id="A0A6B1F4T8"/>
<protein>
    <submittedName>
        <fullName evidence="3">Helix-turn-helix domain-containing protein</fullName>
    </submittedName>
</protein>
<gene>
    <name evidence="3" type="ORF">F4162_01880</name>
</gene>
<dbReference type="GO" id="GO:0003677">
    <property type="term" value="F:DNA binding"/>
    <property type="evidence" value="ECO:0007669"/>
    <property type="project" value="InterPro"/>
</dbReference>
<evidence type="ECO:0000313" key="3">
    <source>
        <dbReference type="EMBL" id="MYG37769.1"/>
    </source>
</evidence>
<name>A0A6B1F4T8_9SYNE</name>
<proteinExistence type="predicted"/>
<feature type="domain" description="HTH iclR-type" evidence="2">
    <location>
        <begin position="56"/>
        <end position="80"/>
    </location>
</feature>
<dbReference type="Pfam" id="PF09339">
    <property type="entry name" value="HTH_IclR"/>
    <property type="match status" value="1"/>
</dbReference>
<feature type="region of interest" description="Disordered" evidence="1">
    <location>
        <begin position="13"/>
        <end position="104"/>
    </location>
</feature>
<dbReference type="GO" id="GO:0006355">
    <property type="term" value="P:regulation of DNA-templated transcription"/>
    <property type="evidence" value="ECO:0007669"/>
    <property type="project" value="InterPro"/>
</dbReference>
<dbReference type="EMBL" id="VYDO01000072">
    <property type="protein sequence ID" value="MYG37769.1"/>
    <property type="molecule type" value="Genomic_DNA"/>
</dbReference>
<evidence type="ECO:0000256" key="1">
    <source>
        <dbReference type="SAM" id="MobiDB-lite"/>
    </source>
</evidence>
<dbReference type="InterPro" id="IPR005471">
    <property type="entry name" value="Tscrpt_reg_IclR_N"/>
</dbReference>
<sequence length="122" mass="13649">WRVPRVGLSQTVGNWRRRLLHQGRAGPQDEQRPGPTHHGQRVAQAPNTPLQPPPTATPWSVRTLAQHTGISKSTAHRRLQASNLQPRRHRHCNTSNDPHLGDTVQHVMGPVPIHRLTPSRSA</sequence>
<evidence type="ECO:0000259" key="2">
    <source>
        <dbReference type="Pfam" id="PF09339"/>
    </source>
</evidence>
<feature type="compositionally biased region" description="Polar residues" evidence="1">
    <location>
        <begin position="57"/>
        <end position="73"/>
    </location>
</feature>
<organism evidence="3">
    <name type="scientific">Synechococcus sp. SB0676_bin_10</name>
    <dbReference type="NCBI Taxonomy" id="2604869"/>
    <lineage>
        <taxon>Bacteria</taxon>
        <taxon>Bacillati</taxon>
        <taxon>Cyanobacteriota</taxon>
        <taxon>Cyanophyceae</taxon>
        <taxon>Synechococcales</taxon>
        <taxon>Synechococcaceae</taxon>
        <taxon>Synechococcus</taxon>
    </lineage>
</organism>
<comment type="caution">
    <text evidence="3">The sequence shown here is derived from an EMBL/GenBank/DDBJ whole genome shotgun (WGS) entry which is preliminary data.</text>
</comment>
<reference evidence="3" key="1">
    <citation type="submission" date="2019-09" db="EMBL/GenBank/DDBJ databases">
        <title>Characterisation of the sponge microbiome using genome-centric metagenomics.</title>
        <authorList>
            <person name="Engelberts J.P."/>
            <person name="Robbins S.J."/>
            <person name="De Goeij J.M."/>
            <person name="Aranda M."/>
            <person name="Bell S.C."/>
            <person name="Webster N.S."/>
        </authorList>
    </citation>
    <scope>NUCLEOTIDE SEQUENCE</scope>
    <source>
        <strain evidence="3">SB0676_bin_10</strain>
    </source>
</reference>